<dbReference type="CDD" id="cd11614">
    <property type="entry name" value="SAF_CpaB_FlgA_like"/>
    <property type="match status" value="1"/>
</dbReference>
<evidence type="ECO:0000313" key="3">
    <source>
        <dbReference type="EMBL" id="RRQ21437.1"/>
    </source>
</evidence>
<dbReference type="RefSeq" id="WP_125180736.1">
    <property type="nucleotide sequence ID" value="NZ_QZMU01000001.1"/>
</dbReference>
<proteinExistence type="predicted"/>
<dbReference type="SMART" id="SM00858">
    <property type="entry name" value="SAF"/>
    <property type="match status" value="1"/>
</dbReference>
<dbReference type="AlphaFoldDB" id="A0A426QI66"/>
<dbReference type="Pfam" id="PF16976">
    <property type="entry name" value="RcpC"/>
    <property type="match status" value="1"/>
</dbReference>
<dbReference type="NCBIfam" id="TIGR03177">
    <property type="entry name" value="pilus_cpaB"/>
    <property type="match status" value="1"/>
</dbReference>
<evidence type="ECO:0000256" key="1">
    <source>
        <dbReference type="SAM" id="MobiDB-lite"/>
    </source>
</evidence>
<gene>
    <name evidence="3" type="primary">cpaB</name>
    <name evidence="3" type="ORF">D6C00_05435</name>
</gene>
<protein>
    <submittedName>
        <fullName evidence="3">Flp pilus assembly protein CpaB</fullName>
    </submittedName>
</protein>
<dbReference type="InterPro" id="IPR013974">
    <property type="entry name" value="SAF"/>
</dbReference>
<dbReference type="OrthoDB" id="146902at2"/>
<name>A0A426QI66_9GAMM</name>
<feature type="domain" description="SAF" evidence="2">
    <location>
        <begin position="50"/>
        <end position="110"/>
    </location>
</feature>
<sequence length="280" mass="29731">MNMQAMRILAMLLALGAVVLGYIGYKLSTAPVEAPQTEVQTEPEATGDLRQVIIASRRIEAGAGIAADDLETIRVPVVREGAFHTAEPLLERTPEVAIAAGEIVLESHFHTGSRIARLLEPGMRAIAVKVDEVIGGGAYVQPGDHVDVLLYLRGGMAEVSRSTARVLIERAEVLAYGKTVAVRQDGRVVNLEDDPRADPGSRSAVLAVPREQAGRLMLAEHAGAIRLAVVSSREAEESGGRGQSGAAGVMLDELAGDSRPSRGYSIPVYRGTERSSQTVH</sequence>
<dbReference type="InterPro" id="IPR017592">
    <property type="entry name" value="Pilus_assmbl_Flp-typ_CpaB"/>
</dbReference>
<keyword evidence="4" id="KW-1185">Reference proteome</keyword>
<dbReference type="InterPro" id="IPR031571">
    <property type="entry name" value="RcpC_dom"/>
</dbReference>
<evidence type="ECO:0000259" key="2">
    <source>
        <dbReference type="SMART" id="SM00858"/>
    </source>
</evidence>
<evidence type="ECO:0000313" key="4">
    <source>
        <dbReference type="Proteomes" id="UP000287798"/>
    </source>
</evidence>
<organism evidence="3 4">
    <name type="scientific">Thiohalobacter thiocyanaticus</name>
    <dbReference type="NCBI Taxonomy" id="585455"/>
    <lineage>
        <taxon>Bacteria</taxon>
        <taxon>Pseudomonadati</taxon>
        <taxon>Pseudomonadota</taxon>
        <taxon>Gammaproteobacteria</taxon>
        <taxon>Thiohalobacterales</taxon>
        <taxon>Thiohalobacteraceae</taxon>
        <taxon>Thiohalobacter</taxon>
    </lineage>
</organism>
<dbReference type="EMBL" id="QZMU01000001">
    <property type="protein sequence ID" value="RRQ21437.1"/>
    <property type="molecule type" value="Genomic_DNA"/>
</dbReference>
<accession>A0A426QI66</accession>
<reference evidence="3 4" key="1">
    <citation type="journal article" date="2010" name="Int. J. Syst. Evol. Microbiol.">
        <title>Thiohalobacter thiocyanaticus gen. nov., sp. nov., a moderately halophilic, sulfur-oxidizing gammaproteobacterium from hypersaline lakes, that utilizes thiocyanate.</title>
        <authorList>
            <person name="Sorokin D.Y."/>
            <person name="Kovaleva O.L."/>
            <person name="Tourova T.P."/>
            <person name="Muyzer G."/>
        </authorList>
    </citation>
    <scope>NUCLEOTIDE SEQUENCE [LARGE SCALE GENOMIC DNA]</scope>
    <source>
        <strain evidence="3 4">Hrh1</strain>
    </source>
</reference>
<comment type="caution">
    <text evidence="3">The sequence shown here is derived from an EMBL/GenBank/DDBJ whole genome shotgun (WGS) entry which is preliminary data.</text>
</comment>
<feature type="region of interest" description="Disordered" evidence="1">
    <location>
        <begin position="256"/>
        <end position="280"/>
    </location>
</feature>
<dbReference type="Proteomes" id="UP000287798">
    <property type="component" value="Unassembled WGS sequence"/>
</dbReference>